<dbReference type="GO" id="GO:0016757">
    <property type="term" value="F:glycosyltransferase activity"/>
    <property type="evidence" value="ECO:0007669"/>
    <property type="project" value="UniProtKB-KW"/>
</dbReference>
<keyword evidence="3" id="KW-0328">Glycosyltransferase</keyword>
<name>A0A1G8CKT4_9SPHI</name>
<protein>
    <submittedName>
        <fullName evidence="3">N-terminal domain of galactosyltransferase</fullName>
    </submittedName>
</protein>
<accession>A0A1G8CKT4</accession>
<dbReference type="OrthoDB" id="7295299at2"/>
<sequence>MIYLSAQPDDTYFIWQLEIQLKNFNSFSINGEDIHVLIGFNEEKGLNHLYVDLSKRFEKYAKFFFYPDKRIRKQYVSSIRPHIIAQHFQVYTELGLEDIFYHDSDIIFTHALPDFERLCKDDIWYLSDAHTYLDSTYINDKGDTVLEEMCEIVGISAKQVIENDNNAGGAQALIKKVDYKFWLKIELDSENLYELLFENTKKYRAQFLKKKVKRNYVPISSWCADMWALLWNGILVAQVKIDKDLDFCWPHNDHSAWYDNKIFHNAGVNHLQDKQYFFKGNFMEEDPYDYDFSFVSPQSCSYKYLEAVSEFSSDRVYSFEDVTFLMAVRVDSTDRLENIFASLTYLTNNFKTNIILFEADINSKIPVKDLPEGVTYIFKEDHNPIFLRQFYINRLSLAAETNIVIKYDCDVIIAASQLNKAVLSIRHGESQLCYPYDGTFVNVAGALRKFFVKKPDIRCLFKYITIPNQSFTSYGGCQVLDREAYINAGMDNEAFNGWGHEDKELFKRFKILGLEIKRQIGPLFHLDHKRLSNSHYFSEAEMKNSFKEYIKICRFNKPELKTYISNWHKENGKV</sequence>
<dbReference type="InterPro" id="IPR027791">
    <property type="entry name" value="Galactosyl_T_C"/>
</dbReference>
<dbReference type="RefSeq" id="WP_090503751.1">
    <property type="nucleotide sequence ID" value="NZ_FNCH01000025.1"/>
</dbReference>
<evidence type="ECO:0000259" key="2">
    <source>
        <dbReference type="Pfam" id="PF02709"/>
    </source>
</evidence>
<dbReference type="InterPro" id="IPR029044">
    <property type="entry name" value="Nucleotide-diphossugar_trans"/>
</dbReference>
<dbReference type="Pfam" id="PF02709">
    <property type="entry name" value="Glyco_transf_7C"/>
    <property type="match status" value="1"/>
</dbReference>
<feature type="domain" description="Galactosyltransferase C-terminal" evidence="2">
    <location>
        <begin position="461"/>
        <end position="528"/>
    </location>
</feature>
<gene>
    <name evidence="3" type="ORF">SAMN05421827_12518</name>
</gene>
<evidence type="ECO:0000313" key="3">
    <source>
        <dbReference type="EMBL" id="SDH45530.1"/>
    </source>
</evidence>
<dbReference type="Proteomes" id="UP000199643">
    <property type="component" value="Unassembled WGS sequence"/>
</dbReference>
<reference evidence="4" key="1">
    <citation type="submission" date="2016-10" db="EMBL/GenBank/DDBJ databases">
        <authorList>
            <person name="Varghese N."/>
            <person name="Submissions S."/>
        </authorList>
    </citation>
    <scope>NUCLEOTIDE SEQUENCE [LARGE SCALE GENOMIC DNA]</scope>
    <source>
        <strain evidence="4">DSM 17933</strain>
    </source>
</reference>
<evidence type="ECO:0000313" key="4">
    <source>
        <dbReference type="Proteomes" id="UP000199643"/>
    </source>
</evidence>
<dbReference type="SUPFAM" id="SSF53448">
    <property type="entry name" value="Nucleotide-diphospho-sugar transferases"/>
    <property type="match status" value="1"/>
</dbReference>
<dbReference type="Gene3D" id="3.90.550.10">
    <property type="entry name" value="Spore Coat Polysaccharide Biosynthesis Protein SpsA, Chain A"/>
    <property type="match status" value="1"/>
</dbReference>
<organism evidence="3 4">
    <name type="scientific">Pedobacter terrae</name>
    <dbReference type="NCBI Taxonomy" id="405671"/>
    <lineage>
        <taxon>Bacteria</taxon>
        <taxon>Pseudomonadati</taxon>
        <taxon>Bacteroidota</taxon>
        <taxon>Sphingobacteriia</taxon>
        <taxon>Sphingobacteriales</taxon>
        <taxon>Sphingobacteriaceae</taxon>
        <taxon>Pedobacter</taxon>
    </lineage>
</organism>
<dbReference type="STRING" id="405671.SAMN05421827_12518"/>
<keyword evidence="4" id="KW-1185">Reference proteome</keyword>
<dbReference type="EMBL" id="FNCH01000025">
    <property type="protein sequence ID" value="SDH45530.1"/>
    <property type="molecule type" value="Genomic_DNA"/>
</dbReference>
<dbReference type="AlphaFoldDB" id="A0A1G8CKT4"/>
<evidence type="ECO:0000256" key="1">
    <source>
        <dbReference type="ARBA" id="ARBA00022679"/>
    </source>
</evidence>
<keyword evidence="1 3" id="KW-0808">Transferase</keyword>
<proteinExistence type="predicted"/>